<dbReference type="AlphaFoldDB" id="A0A2V1P4V6"/>
<dbReference type="Gene3D" id="2.30.110.10">
    <property type="entry name" value="Electron Transport, Fmn-binding Protein, Chain A"/>
    <property type="match status" value="1"/>
</dbReference>
<evidence type="ECO:0000256" key="2">
    <source>
        <dbReference type="ARBA" id="ARBA00023002"/>
    </source>
</evidence>
<dbReference type="Pfam" id="PF01613">
    <property type="entry name" value="Flavin_Reduct"/>
    <property type="match status" value="1"/>
</dbReference>
<dbReference type="Proteomes" id="UP000245293">
    <property type="component" value="Unassembled WGS sequence"/>
</dbReference>
<comment type="caution">
    <text evidence="4">The sequence shown here is derived from an EMBL/GenBank/DDBJ whole genome shotgun (WGS) entry which is preliminary data.</text>
</comment>
<organism evidence="4 5">
    <name type="scientific">Salibaculum griseiflavum</name>
    <dbReference type="NCBI Taxonomy" id="1914409"/>
    <lineage>
        <taxon>Bacteria</taxon>
        <taxon>Pseudomonadati</taxon>
        <taxon>Pseudomonadota</taxon>
        <taxon>Alphaproteobacteria</taxon>
        <taxon>Rhodobacterales</taxon>
        <taxon>Roseobacteraceae</taxon>
        <taxon>Salibaculum</taxon>
    </lineage>
</organism>
<dbReference type="SUPFAM" id="SSF50475">
    <property type="entry name" value="FMN-binding split barrel"/>
    <property type="match status" value="1"/>
</dbReference>
<accession>A0A2V1P4V6</accession>
<keyword evidence="5" id="KW-1185">Reference proteome</keyword>
<dbReference type="GO" id="GO:0042602">
    <property type="term" value="F:riboflavin reductase (NADPH) activity"/>
    <property type="evidence" value="ECO:0007669"/>
    <property type="project" value="TreeGrafter"/>
</dbReference>
<sequence length="161" mass="17433">MNGFDPVDDPRAYRTALGSFATGVTVVTVPSADGPVGITANSFSSVSLDPPLVLWSPAKSSKRFDYFKDAPHFAIHVLDSHQRDVCDGFTRDKHAFDGLDWVTGDHDVPHIRGCLARFECTLDAAHDAGDHVIIVGRVNHAAFRDGMPLLFQGGRFVGIKG</sequence>
<dbReference type="PANTHER" id="PTHR30466:SF11">
    <property type="entry name" value="FLAVIN-DEPENDENT MONOOXYGENASE, REDUCTASE SUBUNIT HSAB"/>
    <property type="match status" value="1"/>
</dbReference>
<dbReference type="InterPro" id="IPR012349">
    <property type="entry name" value="Split_barrel_FMN-bd"/>
</dbReference>
<dbReference type="InterPro" id="IPR002563">
    <property type="entry name" value="Flavin_Rdtase-like_dom"/>
</dbReference>
<evidence type="ECO:0000256" key="1">
    <source>
        <dbReference type="ARBA" id="ARBA00008898"/>
    </source>
</evidence>
<evidence type="ECO:0000259" key="3">
    <source>
        <dbReference type="SMART" id="SM00903"/>
    </source>
</evidence>
<evidence type="ECO:0000313" key="5">
    <source>
        <dbReference type="Proteomes" id="UP000245293"/>
    </source>
</evidence>
<dbReference type="RefSeq" id="WP_109387730.1">
    <property type="nucleotide sequence ID" value="NZ_QETF01000005.1"/>
</dbReference>
<gene>
    <name evidence="4" type="ORF">DFK10_06260</name>
</gene>
<keyword evidence="2" id="KW-0560">Oxidoreductase</keyword>
<dbReference type="SMART" id="SM00903">
    <property type="entry name" value="Flavin_Reduct"/>
    <property type="match status" value="1"/>
</dbReference>
<dbReference type="EMBL" id="QETF01000005">
    <property type="protein sequence ID" value="PWG17519.1"/>
    <property type="molecule type" value="Genomic_DNA"/>
</dbReference>
<reference evidence="5" key="1">
    <citation type="submission" date="2018-05" db="EMBL/GenBank/DDBJ databases">
        <authorList>
            <person name="Du Z."/>
            <person name="Wang X."/>
        </authorList>
    </citation>
    <scope>NUCLEOTIDE SEQUENCE [LARGE SCALE GENOMIC DNA]</scope>
    <source>
        <strain evidence="5">WDS4C29</strain>
    </source>
</reference>
<protein>
    <submittedName>
        <fullName evidence="4">Flavin oxidoreductase</fullName>
    </submittedName>
</protein>
<evidence type="ECO:0000313" key="4">
    <source>
        <dbReference type="EMBL" id="PWG17519.1"/>
    </source>
</evidence>
<proteinExistence type="inferred from homology"/>
<dbReference type="PANTHER" id="PTHR30466">
    <property type="entry name" value="FLAVIN REDUCTASE"/>
    <property type="match status" value="1"/>
</dbReference>
<dbReference type="GO" id="GO:0010181">
    <property type="term" value="F:FMN binding"/>
    <property type="evidence" value="ECO:0007669"/>
    <property type="project" value="InterPro"/>
</dbReference>
<feature type="domain" description="Flavin reductase like" evidence="3">
    <location>
        <begin position="17"/>
        <end position="158"/>
    </location>
</feature>
<dbReference type="InterPro" id="IPR050268">
    <property type="entry name" value="NADH-dep_flavin_reductase"/>
</dbReference>
<dbReference type="OrthoDB" id="9792858at2"/>
<name>A0A2V1P4V6_9RHOB</name>
<comment type="similarity">
    <text evidence="1">Belongs to the non-flavoprotein flavin reductase family.</text>
</comment>